<dbReference type="RefSeq" id="XP_032131745.1">
    <property type="nucleotide sequence ID" value="XM_032275854.1"/>
</dbReference>
<feature type="region of interest" description="Disordered" evidence="12">
    <location>
        <begin position="253"/>
        <end position="566"/>
    </location>
</feature>
<comment type="similarity">
    <text evidence="2">Belongs to the protease inhibitor I27 (calpastatin) family.</text>
</comment>
<reference evidence="14" key="1">
    <citation type="submission" date="2025-08" db="UniProtKB">
        <authorList>
            <consortium name="RefSeq"/>
        </authorList>
    </citation>
    <scope>IDENTIFICATION</scope>
    <source>
        <tissue evidence="14">Blood</tissue>
    </source>
</reference>
<evidence type="ECO:0000313" key="13">
    <source>
        <dbReference type="Proteomes" id="UP000504640"/>
    </source>
</evidence>
<keyword evidence="5" id="KW-0597">Phosphoprotein</keyword>
<feature type="compositionally biased region" description="Basic and acidic residues" evidence="12">
    <location>
        <begin position="291"/>
        <end position="300"/>
    </location>
</feature>
<evidence type="ECO:0000256" key="9">
    <source>
        <dbReference type="ARBA" id="ARBA00022843"/>
    </source>
</evidence>
<feature type="compositionally biased region" description="Low complexity" evidence="12">
    <location>
        <begin position="8"/>
        <end position="21"/>
    </location>
</feature>
<dbReference type="InterPro" id="IPR001259">
    <property type="entry name" value="Prot_inh_calpain"/>
</dbReference>
<keyword evidence="6" id="KW-0646">Protease inhibitor</keyword>
<dbReference type="PANTHER" id="PTHR10077:SF0">
    <property type="entry name" value="CALPASTATIN"/>
    <property type="match status" value="1"/>
</dbReference>
<proteinExistence type="inferred from homology"/>
<feature type="compositionally biased region" description="Polar residues" evidence="12">
    <location>
        <begin position="702"/>
        <end position="711"/>
    </location>
</feature>
<feature type="compositionally biased region" description="Basic and acidic residues" evidence="12">
    <location>
        <begin position="602"/>
        <end position="616"/>
    </location>
</feature>
<dbReference type="CTD" id="831"/>
<feature type="compositionally biased region" description="Basic and acidic residues" evidence="12">
    <location>
        <begin position="417"/>
        <end position="436"/>
    </location>
</feature>
<feature type="compositionally biased region" description="Basic and acidic residues" evidence="12">
    <location>
        <begin position="353"/>
        <end position="370"/>
    </location>
</feature>
<comment type="function">
    <text evidence="1">Specific inhibition of calpain (calcium-dependent cysteine protease). Plays a key role in postmortem tenderization of meat and have been proposed to be involved in muscle protein degradation in living tissue.</text>
</comment>
<feature type="compositionally biased region" description="Low complexity" evidence="12">
    <location>
        <begin position="72"/>
        <end position="83"/>
    </location>
</feature>
<dbReference type="GO" id="GO:0005737">
    <property type="term" value="C:cytoplasm"/>
    <property type="evidence" value="ECO:0007669"/>
    <property type="project" value="TreeGrafter"/>
</dbReference>
<dbReference type="PANTHER" id="PTHR10077">
    <property type="entry name" value="CALPASTATIN"/>
    <property type="match status" value="1"/>
</dbReference>
<keyword evidence="9" id="KW-0832">Ubl conjugation</keyword>
<evidence type="ECO:0000256" key="8">
    <source>
        <dbReference type="ARBA" id="ARBA00022737"/>
    </source>
</evidence>
<feature type="compositionally biased region" description="Low complexity" evidence="12">
    <location>
        <begin position="150"/>
        <end position="162"/>
    </location>
</feature>
<feature type="region of interest" description="Disordered" evidence="12">
    <location>
        <begin position="1"/>
        <end position="229"/>
    </location>
</feature>
<evidence type="ECO:0000256" key="12">
    <source>
        <dbReference type="SAM" id="MobiDB-lite"/>
    </source>
</evidence>
<dbReference type="Proteomes" id="UP000504640">
    <property type="component" value="Unplaced"/>
</dbReference>
<evidence type="ECO:0000313" key="14">
    <source>
        <dbReference type="RefSeq" id="XP_032131745.1"/>
    </source>
</evidence>
<feature type="compositionally biased region" description="Basic and acidic residues" evidence="12">
    <location>
        <begin position="624"/>
        <end position="687"/>
    </location>
</feature>
<feature type="compositionally biased region" description="Basic and acidic residues" evidence="12">
    <location>
        <begin position="732"/>
        <end position="754"/>
    </location>
</feature>
<feature type="compositionally biased region" description="Basic and acidic residues" evidence="12">
    <location>
        <begin position="398"/>
        <end position="408"/>
    </location>
</feature>
<feature type="compositionally biased region" description="Basic and acidic residues" evidence="12">
    <location>
        <begin position="90"/>
        <end position="100"/>
    </location>
</feature>
<evidence type="ECO:0000256" key="10">
    <source>
        <dbReference type="ARBA" id="ARBA00022990"/>
    </source>
</evidence>
<feature type="compositionally biased region" description="Basic and acidic residues" evidence="12">
    <location>
        <begin position="381"/>
        <end position="391"/>
    </location>
</feature>
<keyword evidence="4" id="KW-1017">Isopeptide bond</keyword>
<evidence type="ECO:0000256" key="3">
    <source>
        <dbReference type="ARBA" id="ARBA00017619"/>
    </source>
</evidence>
<keyword evidence="8" id="KW-0677">Repeat</keyword>
<evidence type="ECO:0000256" key="5">
    <source>
        <dbReference type="ARBA" id="ARBA00022553"/>
    </source>
</evidence>
<dbReference type="GO" id="GO:0010859">
    <property type="term" value="F:calcium-dependent cysteine-type endopeptidase inhibitor activity"/>
    <property type="evidence" value="ECO:0007669"/>
    <property type="project" value="TreeGrafter"/>
</dbReference>
<feature type="compositionally biased region" description="Polar residues" evidence="12">
    <location>
        <begin position="585"/>
        <end position="595"/>
    </location>
</feature>
<organism evidence="13 14">
    <name type="scientific">Sapajus apella</name>
    <name type="common">Brown-capped capuchin</name>
    <name type="synonym">Cebus apella</name>
    <dbReference type="NCBI Taxonomy" id="9515"/>
    <lineage>
        <taxon>Eukaryota</taxon>
        <taxon>Metazoa</taxon>
        <taxon>Chordata</taxon>
        <taxon>Craniata</taxon>
        <taxon>Vertebrata</taxon>
        <taxon>Euteleostomi</taxon>
        <taxon>Mammalia</taxon>
        <taxon>Eutheria</taxon>
        <taxon>Euarchontoglires</taxon>
        <taxon>Primates</taxon>
        <taxon>Haplorrhini</taxon>
        <taxon>Platyrrhini</taxon>
        <taxon>Cebidae</taxon>
        <taxon>Cebinae</taxon>
        <taxon>Sapajus</taxon>
    </lineage>
</organism>
<feature type="compositionally biased region" description="Basic and acidic residues" evidence="12">
    <location>
        <begin position="22"/>
        <end position="49"/>
    </location>
</feature>
<evidence type="ECO:0000256" key="6">
    <source>
        <dbReference type="ARBA" id="ARBA00022690"/>
    </source>
</evidence>
<keyword evidence="13" id="KW-1185">Reference proteome</keyword>
<name>A0A6J3HNQ7_SAPAP</name>
<sequence length="754" mass="80957">MSQPGQKPAASPRPGRAAAARRTQEHVSEKTSESPSKPGEKKGSDEKKATSLRSSQSSRAYADGTASATKVSASSGAISKPSSMNPTETKAVKTEPEKKSQSTKPKSLPKQASDIGRKDAHSKKVVSRSAEQQPSEKSTEPKTKPQDVISAGGESVAGVAAAFDKPGDKKKEKKSLTSAVPVESKPDKPSGKSDMNAALDDLIDTLGGPEETEEENTTYTGPEVSDPMSSTYIEELGKREVTIPPKYRELLAKKEGITGPPPDTSKPMGPDDAIDALSSDFTCGSPTAAGKKTEKEKSTEVLKAQSAGVIRSAAPPQEKKRKVEKDTMSDQALEALSASLGTRQAEPELDLSSIKEVDEAKAKEEKLEKCGEDDETVPLEYRLKPATDEYGKPLLPEPEEKPKPRSESELIDELSEDFDRSKCKEKPSKPTEKTEESQAPAAAPVAEAVPRTSMCSIQSAPPAPAALKGTGPDDAVEALADSLGKKEADPEDGKPVMDKVKEKAKEEEREKLGEKEETIPPDYRLEEVKDKDGKPLLPKESKEQLPPMSEEFLLDALSEDFSGPQNASTLKFEDAKLAAAISEVVSQTPASTTHSGAPPRDTSSDKDLDDALDKLSDSLGQRQPDPDENKPMEDKVKEKAKAEHRDKLGERDDTIPPEYRHLLDDNGQDKPLKPPTKKSEESKKPADDQDPIDALSGDLDSCPSTTETSQNTAKDKRKKTASSSKASKNGGKAKDSAKTTEEASKPKDDEKNTS</sequence>
<dbReference type="InterPro" id="IPR026998">
    <property type="entry name" value="Calpastatin"/>
</dbReference>
<feature type="region of interest" description="Disordered" evidence="12">
    <location>
        <begin position="585"/>
        <end position="754"/>
    </location>
</feature>
<evidence type="ECO:0000256" key="2">
    <source>
        <dbReference type="ARBA" id="ARBA00009487"/>
    </source>
</evidence>
<accession>A0A6J3HNQ7</accession>
<protein>
    <recommendedName>
        <fullName evidence="3">Calpastatin</fullName>
    </recommendedName>
    <alternativeName>
        <fullName evidence="11">Calpain inhibitor</fullName>
    </alternativeName>
</protein>
<feature type="compositionally biased region" description="Basic and acidic residues" evidence="12">
    <location>
        <begin position="483"/>
        <end position="543"/>
    </location>
</feature>
<feature type="compositionally biased region" description="Basic and acidic residues" evidence="12">
    <location>
        <begin position="317"/>
        <end position="328"/>
    </location>
</feature>
<keyword evidence="10" id="KW-0007">Acetylation</keyword>
<dbReference type="GeneID" id="116549986"/>
<evidence type="ECO:0000256" key="4">
    <source>
        <dbReference type="ARBA" id="ARBA00022499"/>
    </source>
</evidence>
<feature type="compositionally biased region" description="Low complexity" evidence="12">
    <location>
        <begin position="437"/>
        <end position="450"/>
    </location>
</feature>
<keyword evidence="7" id="KW-0789">Thiol protease inhibitor</keyword>
<evidence type="ECO:0000256" key="7">
    <source>
        <dbReference type="ARBA" id="ARBA00022704"/>
    </source>
</evidence>
<evidence type="ECO:0000256" key="1">
    <source>
        <dbReference type="ARBA" id="ARBA00002637"/>
    </source>
</evidence>
<gene>
    <name evidence="14" type="primary">CAST</name>
</gene>
<dbReference type="Pfam" id="PF00748">
    <property type="entry name" value="Calpain_inhib"/>
    <property type="match status" value="3"/>
</dbReference>
<evidence type="ECO:0000256" key="11">
    <source>
        <dbReference type="ARBA" id="ARBA00033013"/>
    </source>
</evidence>
<dbReference type="AlphaFoldDB" id="A0A6J3HNQ7"/>
<feature type="compositionally biased region" description="Low complexity" evidence="12">
    <location>
        <begin position="721"/>
        <end position="730"/>
    </location>
</feature>